<dbReference type="InterPro" id="IPR000192">
    <property type="entry name" value="Aminotrans_V_dom"/>
</dbReference>
<dbReference type="InterPro" id="IPR015422">
    <property type="entry name" value="PyrdxlP-dep_Trfase_small"/>
</dbReference>
<dbReference type="OrthoDB" id="5978656at2759"/>
<name>A0A9Q9EGV0_9PEZI</name>
<dbReference type="InterPro" id="IPR015421">
    <property type="entry name" value="PyrdxlP-dep_Trfase_major"/>
</dbReference>
<keyword evidence="4" id="KW-1185">Reference proteome</keyword>
<dbReference type="InterPro" id="IPR015424">
    <property type="entry name" value="PyrdxlP-dep_Trfase"/>
</dbReference>
<evidence type="ECO:0000256" key="1">
    <source>
        <dbReference type="ARBA" id="ARBA00022898"/>
    </source>
</evidence>
<sequence>MRDPRTIDDILQDIRDIEPFECGSDTSKEQFAFDLGYVFLNHGSYGTHSLPVRNVFRYYQERAEAQPDTFVRYEYRPKLLDESRLVIADYLDVSVETCVYTINASMGIDTVLRNIIYQPGDVIICFSSIYGSFGHTIQHLSETSPVEAHTIILTYPLPDDEIISAFQYAITSLQAQNKRPRLALFDTISSLPATRVPFERLTQICRSENILSCIDGAHGVGHMPLSLTTLDPDFFSSNLHKWLHVPRGCAILYTPLRNQHLLRTTFPTGFGFVAESDGPPNYVQNFASLGTLDDTPYLCVKAALEWRKRLTWNGKSGEEAIMSYTRHLAKTGGQAVATILNTEVLDNYERTLSQCSMTNIRLPLAKDQKSDKQLNEAAAQIQKTMAFDYKTAINAFVYNGSVWVRLSAQVYLNLADFERAGHALKSVCRSYPD</sequence>
<dbReference type="PANTHER" id="PTHR43092">
    <property type="entry name" value="L-CYSTEINE DESULFHYDRASE"/>
    <property type="match status" value="1"/>
</dbReference>
<dbReference type="PANTHER" id="PTHR43092:SF2">
    <property type="entry name" value="HERCYNYLCYSTEINE SULFOXIDE LYASE"/>
    <property type="match status" value="1"/>
</dbReference>
<dbReference type="AlphaFoldDB" id="A0A9Q9EGV0"/>
<evidence type="ECO:0000313" key="3">
    <source>
        <dbReference type="EMBL" id="USW49304.1"/>
    </source>
</evidence>
<dbReference type="Gene3D" id="3.90.1150.10">
    <property type="entry name" value="Aspartate Aminotransferase, domain 1"/>
    <property type="match status" value="1"/>
</dbReference>
<keyword evidence="3" id="KW-0808">Transferase</keyword>
<dbReference type="Pfam" id="PF00266">
    <property type="entry name" value="Aminotran_5"/>
    <property type="match status" value="1"/>
</dbReference>
<evidence type="ECO:0000259" key="2">
    <source>
        <dbReference type="Pfam" id="PF00266"/>
    </source>
</evidence>
<evidence type="ECO:0000313" key="4">
    <source>
        <dbReference type="Proteomes" id="UP001056384"/>
    </source>
</evidence>
<organism evidence="3 4">
    <name type="scientific">Septoria linicola</name>
    <dbReference type="NCBI Taxonomy" id="215465"/>
    <lineage>
        <taxon>Eukaryota</taxon>
        <taxon>Fungi</taxon>
        <taxon>Dikarya</taxon>
        <taxon>Ascomycota</taxon>
        <taxon>Pezizomycotina</taxon>
        <taxon>Dothideomycetes</taxon>
        <taxon>Dothideomycetidae</taxon>
        <taxon>Mycosphaerellales</taxon>
        <taxon>Mycosphaerellaceae</taxon>
        <taxon>Septoria</taxon>
    </lineage>
</organism>
<proteinExistence type="predicted"/>
<protein>
    <submittedName>
        <fullName evidence="3">Aminotransferase class V domain, pyridoxal phosphate-dependent transferase, major</fullName>
    </submittedName>
</protein>
<dbReference type="Gene3D" id="3.40.640.10">
    <property type="entry name" value="Type I PLP-dependent aspartate aminotransferase-like (Major domain)"/>
    <property type="match status" value="1"/>
</dbReference>
<keyword evidence="1" id="KW-0663">Pyridoxal phosphate</keyword>
<dbReference type="GO" id="GO:0008483">
    <property type="term" value="F:transaminase activity"/>
    <property type="evidence" value="ECO:0007669"/>
    <property type="project" value="UniProtKB-KW"/>
</dbReference>
<feature type="domain" description="Aminotransferase class V" evidence="2">
    <location>
        <begin position="76"/>
        <end position="381"/>
    </location>
</feature>
<dbReference type="Proteomes" id="UP001056384">
    <property type="component" value="Chromosome 2"/>
</dbReference>
<reference evidence="3" key="1">
    <citation type="submission" date="2022-06" db="EMBL/GenBank/DDBJ databases">
        <title>Complete genome sequences of two strains of the flax pathogen Septoria linicola.</title>
        <authorList>
            <person name="Lapalu N."/>
            <person name="Simon A."/>
            <person name="Demenou B."/>
            <person name="Paumier D."/>
            <person name="Guillot M.-P."/>
            <person name="Gout L."/>
            <person name="Valade R."/>
        </authorList>
    </citation>
    <scope>NUCLEOTIDE SEQUENCE</scope>
    <source>
        <strain evidence="3">SE15195</strain>
    </source>
</reference>
<keyword evidence="3" id="KW-0032">Aminotransferase</keyword>
<dbReference type="SUPFAM" id="SSF53383">
    <property type="entry name" value="PLP-dependent transferases"/>
    <property type="match status" value="1"/>
</dbReference>
<accession>A0A9Q9EGV0</accession>
<dbReference type="EMBL" id="CP099419">
    <property type="protein sequence ID" value="USW49304.1"/>
    <property type="molecule type" value="Genomic_DNA"/>
</dbReference>
<gene>
    <name evidence="3" type="ORF">Slin15195_G026230</name>
</gene>